<evidence type="ECO:0000313" key="3">
    <source>
        <dbReference type="Proteomes" id="UP000199230"/>
    </source>
</evidence>
<accession>A0A1H3MCY8</accession>
<keyword evidence="1" id="KW-1133">Transmembrane helix</keyword>
<evidence type="ECO:0000256" key="1">
    <source>
        <dbReference type="SAM" id="Phobius"/>
    </source>
</evidence>
<sequence>MNQFGITRDHVTGFVVGVGIAAAGYYVYLKNKEQVDEMLSNYGIHVPQSNQNDLSKLTLEELMLKKETIEDLIAEKEMALEDPQPLTDSSAE</sequence>
<gene>
    <name evidence="2" type="ORF">SAMN05192546_10487</name>
</gene>
<keyword evidence="1" id="KW-0812">Transmembrane</keyword>
<protein>
    <submittedName>
        <fullName evidence="2">Uncharacterized protein</fullName>
    </submittedName>
</protein>
<evidence type="ECO:0000313" key="2">
    <source>
        <dbReference type="EMBL" id="SDY74571.1"/>
    </source>
</evidence>
<dbReference type="Proteomes" id="UP000199230">
    <property type="component" value="Unassembled WGS sequence"/>
</dbReference>
<name>A0A1H3MCY8_9FIRM</name>
<dbReference type="EMBL" id="FNPV01000004">
    <property type="protein sequence ID" value="SDY74571.1"/>
    <property type="molecule type" value="Genomic_DNA"/>
</dbReference>
<feature type="transmembrane region" description="Helical" evidence="1">
    <location>
        <begin position="12"/>
        <end position="29"/>
    </location>
</feature>
<keyword evidence="1" id="KW-0472">Membrane</keyword>
<dbReference type="STRING" id="159292.SAMN05192546_10487"/>
<dbReference type="RefSeq" id="WP_093312522.1">
    <property type="nucleotide sequence ID" value="NZ_FNPV01000004.1"/>
</dbReference>
<keyword evidence="3" id="KW-1185">Reference proteome</keyword>
<dbReference type="AlphaFoldDB" id="A0A1H3MCY8"/>
<proteinExistence type="predicted"/>
<organism evidence="2 3">
    <name type="scientific">Tindallia californiensis</name>
    <dbReference type="NCBI Taxonomy" id="159292"/>
    <lineage>
        <taxon>Bacteria</taxon>
        <taxon>Bacillati</taxon>
        <taxon>Bacillota</taxon>
        <taxon>Clostridia</taxon>
        <taxon>Peptostreptococcales</taxon>
        <taxon>Tindalliaceae</taxon>
        <taxon>Tindallia</taxon>
    </lineage>
</organism>
<reference evidence="2 3" key="1">
    <citation type="submission" date="2016-10" db="EMBL/GenBank/DDBJ databases">
        <authorList>
            <person name="de Groot N.N."/>
        </authorList>
    </citation>
    <scope>NUCLEOTIDE SEQUENCE [LARGE SCALE GENOMIC DNA]</scope>
    <source>
        <strain evidence="2 3">APO</strain>
    </source>
</reference>